<dbReference type="Pfam" id="PF05685">
    <property type="entry name" value="Uma2"/>
    <property type="match status" value="1"/>
</dbReference>
<dbReference type="CDD" id="cd06260">
    <property type="entry name" value="DUF820-like"/>
    <property type="match status" value="1"/>
</dbReference>
<dbReference type="InterPro" id="IPR011335">
    <property type="entry name" value="Restrct_endonuc-II-like"/>
</dbReference>
<dbReference type="OrthoDB" id="5524117at2"/>
<accession>A0A2L0EL08</accession>
<organism evidence="2 3">
    <name type="scientific">Sorangium cellulosum</name>
    <name type="common">Polyangium cellulosum</name>
    <dbReference type="NCBI Taxonomy" id="56"/>
    <lineage>
        <taxon>Bacteria</taxon>
        <taxon>Pseudomonadati</taxon>
        <taxon>Myxococcota</taxon>
        <taxon>Polyangia</taxon>
        <taxon>Polyangiales</taxon>
        <taxon>Polyangiaceae</taxon>
        <taxon>Sorangium</taxon>
    </lineage>
</organism>
<evidence type="ECO:0000313" key="3">
    <source>
        <dbReference type="Proteomes" id="UP000238348"/>
    </source>
</evidence>
<dbReference type="PANTHER" id="PTHR34107">
    <property type="entry name" value="SLL0198 PROTEIN-RELATED"/>
    <property type="match status" value="1"/>
</dbReference>
<evidence type="ECO:0000259" key="1">
    <source>
        <dbReference type="Pfam" id="PF05685"/>
    </source>
</evidence>
<evidence type="ECO:0000313" key="2">
    <source>
        <dbReference type="EMBL" id="AUX39962.1"/>
    </source>
</evidence>
<dbReference type="AlphaFoldDB" id="A0A2L0EL08"/>
<dbReference type="PANTHER" id="PTHR34107:SF4">
    <property type="entry name" value="SLL1222 PROTEIN"/>
    <property type="match status" value="1"/>
</dbReference>
<dbReference type="RefSeq" id="WP_104977841.1">
    <property type="nucleotide sequence ID" value="NZ_CP012673.1"/>
</dbReference>
<dbReference type="InterPro" id="IPR008538">
    <property type="entry name" value="Uma2"/>
</dbReference>
<protein>
    <recommendedName>
        <fullName evidence="1">Putative restriction endonuclease domain-containing protein</fullName>
    </recommendedName>
</protein>
<reference evidence="2 3" key="1">
    <citation type="submission" date="2015-09" db="EMBL/GenBank/DDBJ databases">
        <title>Sorangium comparison.</title>
        <authorList>
            <person name="Zaburannyi N."/>
            <person name="Bunk B."/>
            <person name="Overmann J."/>
            <person name="Mueller R."/>
        </authorList>
    </citation>
    <scope>NUCLEOTIDE SEQUENCE [LARGE SCALE GENOMIC DNA]</scope>
    <source>
        <strain evidence="2 3">So ce26</strain>
    </source>
</reference>
<dbReference type="Gene3D" id="3.90.1570.10">
    <property type="entry name" value="tt1808, chain A"/>
    <property type="match status" value="1"/>
</dbReference>
<dbReference type="InterPro" id="IPR012296">
    <property type="entry name" value="Nuclease_put_TT1808"/>
</dbReference>
<proteinExistence type="predicted"/>
<sequence>MHPLHPTSAGGSPSPRAVTLEEWLAIPEEMRAQLIHGRLVYDAFPGPKHGFTQGGIFAQLWPYNRRGDGRGGSGSGGAPGGWWISQEVDMVIGGVGCRPDVVGWRRDKHARVPEPDARGVVTLMPDFICEVLSSSTARYDQGPKRDAYFHAGVPYYWLVDPAYETLTVLERADRGYVIVLVAAPGEVVRALPFELVEIPVAELFLEEEEPPAATPGGEPASGAQT</sequence>
<dbReference type="EMBL" id="CP012673">
    <property type="protein sequence ID" value="AUX39962.1"/>
    <property type="molecule type" value="Genomic_DNA"/>
</dbReference>
<feature type="domain" description="Putative restriction endonuclease" evidence="1">
    <location>
        <begin position="21"/>
        <end position="200"/>
    </location>
</feature>
<name>A0A2L0EL08_SORCE</name>
<dbReference type="Proteomes" id="UP000238348">
    <property type="component" value="Chromosome"/>
</dbReference>
<dbReference type="SUPFAM" id="SSF52980">
    <property type="entry name" value="Restriction endonuclease-like"/>
    <property type="match status" value="1"/>
</dbReference>
<gene>
    <name evidence="2" type="ORF">SOCE26_013570</name>
</gene>